<dbReference type="AlphaFoldDB" id="A0A5A9XQS0"/>
<feature type="transmembrane region" description="Helical" evidence="6">
    <location>
        <begin position="127"/>
        <end position="146"/>
    </location>
</feature>
<dbReference type="OrthoDB" id="5417332at2"/>
<protein>
    <submittedName>
        <fullName evidence="8">Isoprenylcysteine carboxylmethyltransferase family protein</fullName>
    </submittedName>
</protein>
<comment type="similarity">
    <text evidence="2">Belongs to the nurim family.</text>
</comment>
<keyword evidence="3 6" id="KW-0812">Transmembrane</keyword>
<dbReference type="PANTHER" id="PTHR31040">
    <property type="entry name" value="NURIM"/>
    <property type="match status" value="1"/>
</dbReference>
<evidence type="ECO:0000313" key="9">
    <source>
        <dbReference type="Proteomes" id="UP000324298"/>
    </source>
</evidence>
<dbReference type="Gene3D" id="1.20.120.1630">
    <property type="match status" value="1"/>
</dbReference>
<reference evidence="8 9" key="1">
    <citation type="submission" date="2019-04" db="EMBL/GenBank/DDBJ databases">
        <title>Geobacter ruber sp. nov., ferric-reducing bacteria isolated from paddy soil.</title>
        <authorList>
            <person name="Xu Z."/>
            <person name="Masuda Y."/>
            <person name="Itoh H."/>
            <person name="Senoo K."/>
        </authorList>
    </citation>
    <scope>NUCLEOTIDE SEQUENCE [LARGE SCALE GENOMIC DNA]</scope>
    <source>
        <strain evidence="8 9">Red88</strain>
    </source>
</reference>
<dbReference type="RefSeq" id="WP_149306120.1">
    <property type="nucleotide sequence ID" value="NZ_SRSD01000002.1"/>
</dbReference>
<organism evidence="8 9">
    <name type="scientific">Oryzomonas rubra</name>
    <dbReference type="NCBI Taxonomy" id="2509454"/>
    <lineage>
        <taxon>Bacteria</taxon>
        <taxon>Pseudomonadati</taxon>
        <taxon>Thermodesulfobacteriota</taxon>
        <taxon>Desulfuromonadia</taxon>
        <taxon>Geobacterales</taxon>
        <taxon>Geobacteraceae</taxon>
        <taxon>Oryzomonas</taxon>
    </lineage>
</organism>
<dbReference type="GO" id="GO:0032259">
    <property type="term" value="P:methylation"/>
    <property type="evidence" value="ECO:0007669"/>
    <property type="project" value="UniProtKB-KW"/>
</dbReference>
<evidence type="ECO:0000256" key="1">
    <source>
        <dbReference type="ARBA" id="ARBA00004141"/>
    </source>
</evidence>
<keyword evidence="4 6" id="KW-1133">Transmembrane helix</keyword>
<dbReference type="GO" id="GO:0016020">
    <property type="term" value="C:membrane"/>
    <property type="evidence" value="ECO:0007669"/>
    <property type="project" value="UniProtKB-SubCell"/>
</dbReference>
<feature type="transmembrane region" description="Helical" evidence="6">
    <location>
        <begin position="73"/>
        <end position="96"/>
    </location>
</feature>
<evidence type="ECO:0000256" key="5">
    <source>
        <dbReference type="ARBA" id="ARBA00023136"/>
    </source>
</evidence>
<evidence type="ECO:0000256" key="6">
    <source>
        <dbReference type="SAM" id="Phobius"/>
    </source>
</evidence>
<evidence type="ECO:0000256" key="4">
    <source>
        <dbReference type="ARBA" id="ARBA00022989"/>
    </source>
</evidence>
<dbReference type="PANTHER" id="PTHR31040:SF1">
    <property type="entry name" value="NURIM"/>
    <property type="match status" value="1"/>
</dbReference>
<proteinExistence type="inferred from homology"/>
<name>A0A5A9XQS0_9BACT</name>
<evidence type="ECO:0000259" key="7">
    <source>
        <dbReference type="Pfam" id="PF07298"/>
    </source>
</evidence>
<dbReference type="Pfam" id="PF07298">
    <property type="entry name" value="NnrU"/>
    <property type="match status" value="1"/>
</dbReference>
<feature type="transmembrane region" description="Helical" evidence="6">
    <location>
        <begin position="50"/>
        <end position="67"/>
    </location>
</feature>
<feature type="domain" description="NnrU" evidence="7">
    <location>
        <begin position="13"/>
        <end position="152"/>
    </location>
</feature>
<feature type="transmembrane region" description="Helical" evidence="6">
    <location>
        <begin position="14"/>
        <end position="38"/>
    </location>
</feature>
<comment type="caution">
    <text evidence="8">The sequence shown here is derived from an EMBL/GenBank/DDBJ whole genome shotgun (WGS) entry which is preliminary data.</text>
</comment>
<evidence type="ECO:0000313" key="8">
    <source>
        <dbReference type="EMBL" id="KAA0893961.1"/>
    </source>
</evidence>
<dbReference type="Proteomes" id="UP000324298">
    <property type="component" value="Unassembled WGS sequence"/>
</dbReference>
<accession>A0A5A9XQS0</accession>
<keyword evidence="8" id="KW-0808">Transferase</keyword>
<evidence type="ECO:0000256" key="2">
    <source>
        <dbReference type="ARBA" id="ARBA00010631"/>
    </source>
</evidence>
<keyword evidence="9" id="KW-1185">Reference proteome</keyword>
<sequence length="206" mass="22986">MIIGEAPLPDYCVFILRFLIFAAAHSLFAATGIKGIIARLCHGEPRGYRLAYNLFSLALFGWVMAAFRSSSVLYFAPGVWSLVMYLGQLVCGVILVDCLRRTGAGDFLGISQLGSGRAEGPRLVTDGYYAMVRHPLYLFSTAFLLLNPVMTAQWLLLTILSAAYFVIGGLIEERRLLAEFGDEYRRYRQQTPFIIPAARVRRPHSP</sequence>
<dbReference type="EMBL" id="SRSD01000002">
    <property type="protein sequence ID" value="KAA0893961.1"/>
    <property type="molecule type" value="Genomic_DNA"/>
</dbReference>
<gene>
    <name evidence="8" type="ORF">ET418_03055</name>
</gene>
<comment type="subcellular location">
    <subcellularLocation>
        <location evidence="1">Membrane</location>
        <topology evidence="1">Multi-pass membrane protein</topology>
    </subcellularLocation>
</comment>
<dbReference type="InterPro" id="IPR009915">
    <property type="entry name" value="NnrU_dom"/>
</dbReference>
<dbReference type="GO" id="GO:0008168">
    <property type="term" value="F:methyltransferase activity"/>
    <property type="evidence" value="ECO:0007669"/>
    <property type="project" value="UniProtKB-KW"/>
</dbReference>
<keyword evidence="8" id="KW-0489">Methyltransferase</keyword>
<keyword evidence="5 6" id="KW-0472">Membrane</keyword>
<evidence type="ECO:0000256" key="3">
    <source>
        <dbReference type="ARBA" id="ARBA00022692"/>
    </source>
</evidence>
<dbReference type="InterPro" id="IPR033580">
    <property type="entry name" value="Nurim-like"/>
</dbReference>